<evidence type="ECO:0000256" key="3">
    <source>
        <dbReference type="ARBA" id="ARBA00022448"/>
    </source>
</evidence>
<name>A0A644UMY7_9ZZZZ</name>
<protein>
    <submittedName>
        <fullName evidence="10">Protein RarD</fullName>
    </submittedName>
</protein>
<organism evidence="10">
    <name type="scientific">bioreactor metagenome</name>
    <dbReference type="NCBI Taxonomy" id="1076179"/>
    <lineage>
        <taxon>unclassified sequences</taxon>
        <taxon>metagenomes</taxon>
        <taxon>ecological metagenomes</taxon>
    </lineage>
</organism>
<dbReference type="PANTHER" id="PTHR22911:SF137">
    <property type="entry name" value="SOLUTE CARRIER FAMILY 35 MEMBER G2-RELATED"/>
    <property type="match status" value="1"/>
</dbReference>
<proteinExistence type="inferred from homology"/>
<feature type="transmembrane region" description="Helical" evidence="8">
    <location>
        <begin position="241"/>
        <end position="261"/>
    </location>
</feature>
<gene>
    <name evidence="10" type="primary">rarD_3</name>
    <name evidence="10" type="ORF">SDC9_26167</name>
</gene>
<evidence type="ECO:0000256" key="7">
    <source>
        <dbReference type="ARBA" id="ARBA00023136"/>
    </source>
</evidence>
<feature type="domain" description="EamA" evidence="9">
    <location>
        <begin position="4"/>
        <end position="144"/>
    </location>
</feature>
<evidence type="ECO:0000256" key="5">
    <source>
        <dbReference type="ARBA" id="ARBA00022692"/>
    </source>
</evidence>
<feature type="transmembrane region" description="Helical" evidence="8">
    <location>
        <begin position="35"/>
        <end position="53"/>
    </location>
</feature>
<dbReference type="InterPro" id="IPR004626">
    <property type="entry name" value="RarD"/>
</dbReference>
<keyword evidence="6 8" id="KW-1133">Transmembrane helix</keyword>
<evidence type="ECO:0000256" key="2">
    <source>
        <dbReference type="ARBA" id="ARBA00007362"/>
    </source>
</evidence>
<feature type="transmembrane region" description="Helical" evidence="8">
    <location>
        <begin position="179"/>
        <end position="201"/>
    </location>
</feature>
<sequence>MNRKGIVYGLLSYFLWGILPIYWSSVTGVNAFEILANRIVWALIFMIIVLLALGKWGAFVKEFQEICSNRRKLLTVVAAGITILFNWGIFIWAVSEGRIVETSMGYYINPLVSILFGVIFLGERLDSWSKVAVIFAAIGVGVMIFSVGVFPWVSLSLALTFAFYGLIKKTLIVDTKTSILLETLVVLPLAVGYIIYLSYYGRSAWQTAPNTSLALLVGAGPITAIPLLLFTAAAKLLPLSFVGFLQYLSPTLSLIIGVFLYGESFTLNHLLSFGCIWAGLFVFTVNQVRHK</sequence>
<accession>A0A644UMY7</accession>
<comment type="caution">
    <text evidence="10">The sequence shown here is derived from an EMBL/GenBank/DDBJ whole genome shotgun (WGS) entry which is preliminary data.</text>
</comment>
<keyword evidence="7 8" id="KW-0472">Membrane</keyword>
<dbReference type="AlphaFoldDB" id="A0A644UMY7"/>
<reference evidence="10" key="1">
    <citation type="submission" date="2019-08" db="EMBL/GenBank/DDBJ databases">
        <authorList>
            <person name="Kucharzyk K."/>
            <person name="Murdoch R.W."/>
            <person name="Higgins S."/>
            <person name="Loffler F."/>
        </authorList>
    </citation>
    <scope>NUCLEOTIDE SEQUENCE</scope>
</reference>
<dbReference type="Pfam" id="PF00892">
    <property type="entry name" value="EamA"/>
    <property type="match status" value="2"/>
</dbReference>
<evidence type="ECO:0000256" key="4">
    <source>
        <dbReference type="ARBA" id="ARBA00022475"/>
    </source>
</evidence>
<keyword evidence="5 8" id="KW-0812">Transmembrane</keyword>
<evidence type="ECO:0000313" key="10">
    <source>
        <dbReference type="EMBL" id="MPL80269.1"/>
    </source>
</evidence>
<feature type="transmembrane region" description="Helical" evidence="8">
    <location>
        <begin position="6"/>
        <end position="23"/>
    </location>
</feature>
<feature type="transmembrane region" description="Helical" evidence="8">
    <location>
        <begin position="267"/>
        <end position="285"/>
    </location>
</feature>
<comment type="subcellular location">
    <subcellularLocation>
        <location evidence="1">Cell membrane</location>
        <topology evidence="1">Multi-pass membrane protein</topology>
    </subcellularLocation>
</comment>
<evidence type="ECO:0000259" key="9">
    <source>
        <dbReference type="Pfam" id="PF00892"/>
    </source>
</evidence>
<feature type="transmembrane region" description="Helical" evidence="8">
    <location>
        <begin position="73"/>
        <end position="94"/>
    </location>
</feature>
<keyword evidence="4" id="KW-1003">Cell membrane</keyword>
<keyword evidence="3" id="KW-0813">Transport</keyword>
<dbReference type="NCBIfam" id="TIGR00688">
    <property type="entry name" value="rarD"/>
    <property type="match status" value="1"/>
</dbReference>
<dbReference type="InterPro" id="IPR000620">
    <property type="entry name" value="EamA_dom"/>
</dbReference>
<dbReference type="GO" id="GO:0005886">
    <property type="term" value="C:plasma membrane"/>
    <property type="evidence" value="ECO:0007669"/>
    <property type="project" value="UniProtKB-SubCell"/>
</dbReference>
<evidence type="ECO:0000256" key="1">
    <source>
        <dbReference type="ARBA" id="ARBA00004651"/>
    </source>
</evidence>
<evidence type="ECO:0000256" key="6">
    <source>
        <dbReference type="ARBA" id="ARBA00022989"/>
    </source>
</evidence>
<dbReference type="SUPFAM" id="SSF103481">
    <property type="entry name" value="Multidrug resistance efflux transporter EmrE"/>
    <property type="match status" value="2"/>
</dbReference>
<feature type="transmembrane region" description="Helical" evidence="8">
    <location>
        <begin position="106"/>
        <end position="122"/>
    </location>
</feature>
<feature type="domain" description="EamA" evidence="9">
    <location>
        <begin position="155"/>
        <end position="284"/>
    </location>
</feature>
<comment type="similarity">
    <text evidence="2">Belongs to the EamA transporter family.</text>
</comment>
<feature type="transmembrane region" description="Helical" evidence="8">
    <location>
        <begin position="213"/>
        <end position="234"/>
    </location>
</feature>
<evidence type="ECO:0000256" key="8">
    <source>
        <dbReference type="SAM" id="Phobius"/>
    </source>
</evidence>
<dbReference type="EMBL" id="VSSQ01000135">
    <property type="protein sequence ID" value="MPL80269.1"/>
    <property type="molecule type" value="Genomic_DNA"/>
</dbReference>
<dbReference type="PANTHER" id="PTHR22911">
    <property type="entry name" value="ACYL-MALONYL CONDENSING ENZYME-RELATED"/>
    <property type="match status" value="1"/>
</dbReference>
<feature type="transmembrane region" description="Helical" evidence="8">
    <location>
        <begin position="134"/>
        <end position="167"/>
    </location>
</feature>
<dbReference type="InterPro" id="IPR037185">
    <property type="entry name" value="EmrE-like"/>
</dbReference>